<feature type="coiled-coil region" evidence="4">
    <location>
        <begin position="297"/>
        <end position="324"/>
    </location>
</feature>
<organism evidence="6 7">
    <name type="scientific">Enterovibrio coralii</name>
    <dbReference type="NCBI Taxonomy" id="294935"/>
    <lineage>
        <taxon>Bacteria</taxon>
        <taxon>Pseudomonadati</taxon>
        <taxon>Pseudomonadota</taxon>
        <taxon>Gammaproteobacteria</taxon>
        <taxon>Vibrionales</taxon>
        <taxon>Vibrionaceae</taxon>
        <taxon>Enterovibrio</taxon>
    </lineage>
</organism>
<proteinExistence type="predicted"/>
<dbReference type="AlphaFoldDB" id="A0A135ID85"/>
<dbReference type="RefSeq" id="WP_067411581.1">
    <property type="nucleotide sequence ID" value="NZ_LNTY01000006.1"/>
</dbReference>
<keyword evidence="7" id="KW-1185">Reference proteome</keyword>
<keyword evidence="6" id="KW-0648">Protein biosynthesis</keyword>
<dbReference type="PANTHER" id="PTHR19211:SF6">
    <property type="entry name" value="BLL7188 PROTEIN"/>
    <property type="match status" value="1"/>
</dbReference>
<dbReference type="Proteomes" id="UP000070529">
    <property type="component" value="Unassembled WGS sequence"/>
</dbReference>
<dbReference type="SUPFAM" id="SSF52540">
    <property type="entry name" value="P-loop containing nucleoside triphosphate hydrolases"/>
    <property type="match status" value="2"/>
</dbReference>
<keyword evidence="2" id="KW-0547">Nucleotide-binding</keyword>
<sequence>MPLLQASHLSLRFANGETLFQHLSFTLTAKRTGLVGRNGVGKSCLVSLIVGELQPTEGSVHCSSHIGVYRQSEALSNFGEMSIASFLGVAKRIEAIEQIEAGSVEQKWFDIIGEQWNLVTELNEMLAEMKLPQNPHFPVRSLSGGQLSRLRLWQLFRQGHDLLILDEPTNHLDAEGQRWLLEKIGEFNGKVLLISHHRQLLREMEAIWELTSKGLFQYGGNYDAYDKQRCLEQDALERKIASTERQIRQLDMQAQKNKEKAAIRRAQGEKIRQKGGQPKILLNAMRSSAGSSVSKRLINENARRDTLQRKAASLTQKREQIKTQSFSVVSEQSKGGRLFSVFEGQLPFGSCLPINFSMKPNQRVHLQGGNGSGKSTLLKVLKGDVPLISGELSVNTPMFYLDQHVSLLDDEQSMLECLRGFCPHISEMDARTLLAGIGFRRDTVFRQIGALSGGEKMKLAILIISHQEQMPLLLLDEPDNHLDISSKLVLASTLRAFKGAMILVSHDESFVDDCGEMEVLRLVEQ</sequence>
<feature type="domain" description="ABC transporter" evidence="5">
    <location>
        <begin position="4"/>
        <end position="244"/>
    </location>
</feature>
<evidence type="ECO:0000256" key="2">
    <source>
        <dbReference type="ARBA" id="ARBA00022741"/>
    </source>
</evidence>
<dbReference type="OrthoDB" id="9808609at2"/>
<keyword evidence="6" id="KW-0251">Elongation factor</keyword>
<evidence type="ECO:0000256" key="3">
    <source>
        <dbReference type="ARBA" id="ARBA00022840"/>
    </source>
</evidence>
<dbReference type="GO" id="GO:0003746">
    <property type="term" value="F:translation elongation factor activity"/>
    <property type="evidence" value="ECO:0007669"/>
    <property type="project" value="UniProtKB-KW"/>
</dbReference>
<comment type="caution">
    <text evidence="6">The sequence shown here is derived from an EMBL/GenBank/DDBJ whole genome shotgun (WGS) entry which is preliminary data.</text>
</comment>
<dbReference type="PROSITE" id="PS50893">
    <property type="entry name" value="ABC_TRANSPORTER_2"/>
    <property type="match status" value="1"/>
</dbReference>
<keyword evidence="1" id="KW-0677">Repeat</keyword>
<dbReference type="InterPro" id="IPR027417">
    <property type="entry name" value="P-loop_NTPase"/>
</dbReference>
<dbReference type="SMART" id="SM00382">
    <property type="entry name" value="AAA"/>
    <property type="match status" value="2"/>
</dbReference>
<accession>A0A135ID85</accession>
<keyword evidence="4" id="KW-0175">Coiled coil</keyword>
<name>A0A135ID85_9GAMM</name>
<dbReference type="EMBL" id="LNTY01000006">
    <property type="protein sequence ID" value="KXF83348.1"/>
    <property type="molecule type" value="Genomic_DNA"/>
</dbReference>
<evidence type="ECO:0000256" key="4">
    <source>
        <dbReference type="SAM" id="Coils"/>
    </source>
</evidence>
<evidence type="ECO:0000256" key="1">
    <source>
        <dbReference type="ARBA" id="ARBA00022737"/>
    </source>
</evidence>
<dbReference type="InterPro" id="IPR003439">
    <property type="entry name" value="ABC_transporter-like_ATP-bd"/>
</dbReference>
<feature type="coiled-coil region" evidence="4">
    <location>
        <begin position="233"/>
        <end position="260"/>
    </location>
</feature>
<dbReference type="InterPro" id="IPR050611">
    <property type="entry name" value="ABCF"/>
</dbReference>
<dbReference type="GO" id="GO:0005524">
    <property type="term" value="F:ATP binding"/>
    <property type="evidence" value="ECO:0007669"/>
    <property type="project" value="UniProtKB-KW"/>
</dbReference>
<dbReference type="STRING" id="294935.ATN88_06715"/>
<evidence type="ECO:0000259" key="5">
    <source>
        <dbReference type="PROSITE" id="PS50893"/>
    </source>
</evidence>
<dbReference type="GO" id="GO:0016887">
    <property type="term" value="F:ATP hydrolysis activity"/>
    <property type="evidence" value="ECO:0007669"/>
    <property type="project" value="InterPro"/>
</dbReference>
<evidence type="ECO:0000313" key="7">
    <source>
        <dbReference type="Proteomes" id="UP000070529"/>
    </source>
</evidence>
<dbReference type="PANTHER" id="PTHR19211">
    <property type="entry name" value="ATP-BINDING TRANSPORT PROTEIN-RELATED"/>
    <property type="match status" value="1"/>
</dbReference>
<gene>
    <name evidence="6" type="ORF">ATN88_06715</name>
</gene>
<dbReference type="Pfam" id="PF00005">
    <property type="entry name" value="ABC_tran"/>
    <property type="match status" value="2"/>
</dbReference>
<dbReference type="Gene3D" id="3.40.50.300">
    <property type="entry name" value="P-loop containing nucleotide triphosphate hydrolases"/>
    <property type="match status" value="2"/>
</dbReference>
<protein>
    <submittedName>
        <fullName evidence="6">Elongation factor 3</fullName>
    </submittedName>
</protein>
<dbReference type="InterPro" id="IPR003593">
    <property type="entry name" value="AAA+_ATPase"/>
</dbReference>
<reference evidence="6 7" key="1">
    <citation type="submission" date="2015-11" db="EMBL/GenBank/DDBJ databases">
        <title>Genomic Taxonomy of the Vibrionaceae.</title>
        <authorList>
            <person name="Gomez-Gil B."/>
            <person name="Enciso-Ibarra J."/>
        </authorList>
    </citation>
    <scope>NUCLEOTIDE SEQUENCE [LARGE SCALE GENOMIC DNA]</scope>
    <source>
        <strain evidence="6 7">CAIM 912</strain>
    </source>
</reference>
<keyword evidence="3" id="KW-0067">ATP-binding</keyword>
<evidence type="ECO:0000313" key="6">
    <source>
        <dbReference type="EMBL" id="KXF83348.1"/>
    </source>
</evidence>